<dbReference type="RefSeq" id="WP_057319357.1">
    <property type="nucleotide sequence ID" value="NZ_CYXP01000004.1"/>
</dbReference>
<name>A0A173UED1_PARDI</name>
<sequence>MAHTLKLNIYVLEIKKRGERTPLTWQEFYKNIYGIEETRETTKDRQYSMFKNALLTRFGERFTENENRTKGVSLKNFEFQSSRNIFSGTFKGGLTGIEQELFHNNNANETTGILGYNDIATLIYYFKLWTPYDSNIGILMLQSYASLGCNAEIADVLKKFFQSLGYTLKLSRFVPHEMIEHFKRTSSIYQISFERKNLSSDTRHQLSPIYDEFPNVNAKLIFSGFRVSPERVWDKLSSQNIKLLEADITMLEMATNDDYTTIVSYEDAEGHKSNLNISKRDSELKPNIFLPDTLKEDGKEIPELTKIDRHTNSLLETIKQEIGYTVQNEN</sequence>
<reference evidence="1 2" key="1">
    <citation type="submission" date="2015-09" db="EMBL/GenBank/DDBJ databases">
        <authorList>
            <consortium name="Pathogen Informatics"/>
        </authorList>
    </citation>
    <scope>NUCLEOTIDE SEQUENCE [LARGE SCALE GENOMIC DNA]</scope>
    <source>
        <strain evidence="1 2">2789STDY5608872</strain>
    </source>
</reference>
<protein>
    <submittedName>
        <fullName evidence="1">Uncharacterized protein</fullName>
    </submittedName>
</protein>
<organism evidence="1 2">
    <name type="scientific">Parabacteroides distasonis</name>
    <dbReference type="NCBI Taxonomy" id="823"/>
    <lineage>
        <taxon>Bacteria</taxon>
        <taxon>Pseudomonadati</taxon>
        <taxon>Bacteroidota</taxon>
        <taxon>Bacteroidia</taxon>
        <taxon>Bacteroidales</taxon>
        <taxon>Tannerellaceae</taxon>
        <taxon>Parabacteroides</taxon>
    </lineage>
</organism>
<evidence type="ECO:0000313" key="1">
    <source>
        <dbReference type="EMBL" id="CUN13372.1"/>
    </source>
</evidence>
<accession>A0A173UED1</accession>
<dbReference type="Proteomes" id="UP000095591">
    <property type="component" value="Unassembled WGS sequence"/>
</dbReference>
<dbReference type="EMBL" id="CYXP01000004">
    <property type="protein sequence ID" value="CUN13372.1"/>
    <property type="molecule type" value="Genomic_DNA"/>
</dbReference>
<dbReference type="AlphaFoldDB" id="A0A173UED1"/>
<proteinExistence type="predicted"/>
<evidence type="ECO:0000313" key="2">
    <source>
        <dbReference type="Proteomes" id="UP000095591"/>
    </source>
</evidence>
<gene>
    <name evidence="1" type="ORF">ERS852429_02104</name>
</gene>